<dbReference type="RefSeq" id="WP_282589900.1">
    <property type="nucleotide sequence ID" value="NZ_JAPAAF010000001.1"/>
</dbReference>
<dbReference type="SUPFAM" id="SSF49344">
    <property type="entry name" value="CBD9-like"/>
    <property type="match status" value="1"/>
</dbReference>
<sequence length="370" mass="42794">MKKLKKIFACLLLVLPGLSAISQESWAGLEHLFTPVEQYVVYRTEAPLQIDGIADEPAWKQSSWSADFRDIEDDKKPQPLFRTRVKMLWDEDNLYVYAELEEPHIWAYYTDHDQIVYHENDFEVFVDPDGDGYNYFEFEVNAQNTLFDLFLPMPYRNGGIPLLSWDAHGFESAVSLVGTLNDPSDADELWAVEMKVPFSDMQTGMNRQVPKEGETWKINFSRVHWQTGVVDGTYRKKKDPATGRDLPEYNWVWSPPGLINMHYPERWGMLQFSAERVGSTPVAFCMPAGGQFRKYVWLVYYRQQKYKADHGRFASGFEELDLEGLVNEIEGQSCNLSMLATDFQFTVQLIMPDGLELSVNEAGLFRKKQK</sequence>
<feature type="chain" id="PRO_5041451873" evidence="1">
    <location>
        <begin position="28"/>
        <end position="370"/>
    </location>
</feature>
<proteinExistence type="predicted"/>
<feature type="domain" description="Carbohydrate-binding" evidence="2">
    <location>
        <begin position="50"/>
        <end position="140"/>
    </location>
</feature>
<organism evidence="3 4">
    <name type="scientific">Gaoshiqia sediminis</name>
    <dbReference type="NCBI Taxonomy" id="2986998"/>
    <lineage>
        <taxon>Bacteria</taxon>
        <taxon>Pseudomonadati</taxon>
        <taxon>Bacteroidota</taxon>
        <taxon>Bacteroidia</taxon>
        <taxon>Marinilabiliales</taxon>
        <taxon>Prolixibacteraceae</taxon>
        <taxon>Gaoshiqia</taxon>
    </lineage>
</organism>
<dbReference type="PANTHER" id="PTHR35532">
    <property type="entry name" value="SIMILAR TO POLYHYDROXYALKANOATE DEPOLYMERASE"/>
    <property type="match status" value="1"/>
</dbReference>
<dbReference type="PANTHER" id="PTHR35532:SF5">
    <property type="entry name" value="CARBOHYDRATE-BINDING DOMAIN-CONTAINING PROTEIN"/>
    <property type="match status" value="1"/>
</dbReference>
<dbReference type="GO" id="GO:0004553">
    <property type="term" value="F:hydrolase activity, hydrolyzing O-glycosyl compounds"/>
    <property type="evidence" value="ECO:0007669"/>
    <property type="project" value="InterPro"/>
</dbReference>
<feature type="signal peptide" evidence="1">
    <location>
        <begin position="1"/>
        <end position="27"/>
    </location>
</feature>
<dbReference type="Pfam" id="PF06452">
    <property type="entry name" value="CBM9_1"/>
    <property type="match status" value="1"/>
</dbReference>
<keyword evidence="4" id="KW-1185">Reference proteome</keyword>
<evidence type="ECO:0000313" key="4">
    <source>
        <dbReference type="Proteomes" id="UP001163821"/>
    </source>
</evidence>
<dbReference type="GO" id="GO:0016052">
    <property type="term" value="P:carbohydrate catabolic process"/>
    <property type="evidence" value="ECO:0007669"/>
    <property type="project" value="InterPro"/>
</dbReference>
<evidence type="ECO:0000259" key="2">
    <source>
        <dbReference type="Pfam" id="PF06452"/>
    </source>
</evidence>
<comment type="caution">
    <text evidence="3">The sequence shown here is derived from an EMBL/GenBank/DDBJ whole genome shotgun (WGS) entry which is preliminary data.</text>
</comment>
<dbReference type="EMBL" id="JAPAAF010000001">
    <property type="protein sequence ID" value="MCW0481296.1"/>
    <property type="molecule type" value="Genomic_DNA"/>
</dbReference>
<protein>
    <submittedName>
        <fullName evidence="3">Carbohydrate-binding family 9-like protein</fullName>
    </submittedName>
</protein>
<dbReference type="Gene3D" id="2.60.40.1190">
    <property type="match status" value="1"/>
</dbReference>
<dbReference type="Proteomes" id="UP001163821">
    <property type="component" value="Unassembled WGS sequence"/>
</dbReference>
<evidence type="ECO:0000313" key="3">
    <source>
        <dbReference type="EMBL" id="MCW0481296.1"/>
    </source>
</evidence>
<dbReference type="InterPro" id="IPR010502">
    <property type="entry name" value="Carb-bd_dom_fam9"/>
</dbReference>
<dbReference type="AlphaFoldDB" id="A0AA41Y0N6"/>
<gene>
    <name evidence="3" type="ORF">N2K84_01050</name>
</gene>
<accession>A0AA41Y0N6</accession>
<keyword evidence="1" id="KW-0732">Signal</keyword>
<name>A0AA41Y0N6_9BACT</name>
<reference evidence="3" key="1">
    <citation type="submission" date="2022-10" db="EMBL/GenBank/DDBJ databases">
        <title>Gaoshiqiia sediminis gen. nov., sp. nov., isolated from coastal sediment.</title>
        <authorList>
            <person name="Yu W.X."/>
            <person name="Mu D.S."/>
            <person name="Du J.Z."/>
            <person name="Liang Y.Q."/>
        </authorList>
    </citation>
    <scope>NUCLEOTIDE SEQUENCE</scope>
    <source>
        <strain evidence="3">A06</strain>
    </source>
</reference>
<evidence type="ECO:0000256" key="1">
    <source>
        <dbReference type="SAM" id="SignalP"/>
    </source>
</evidence>
<dbReference type="GO" id="GO:0030246">
    <property type="term" value="F:carbohydrate binding"/>
    <property type="evidence" value="ECO:0007669"/>
    <property type="project" value="InterPro"/>
</dbReference>
<dbReference type="CDD" id="cd09620">
    <property type="entry name" value="CBM9_like_3"/>
    <property type="match status" value="1"/>
</dbReference>